<protein>
    <submittedName>
        <fullName evidence="1">Uncharacterized protein</fullName>
    </submittedName>
</protein>
<keyword evidence="2" id="KW-1185">Reference proteome</keyword>
<evidence type="ECO:0000313" key="1">
    <source>
        <dbReference type="EMBL" id="KAF6234199.1"/>
    </source>
</evidence>
<comment type="caution">
    <text evidence="1">The sequence shown here is derived from an EMBL/GenBank/DDBJ whole genome shotgun (WGS) entry which is preliminary data.</text>
</comment>
<name>A0A8H6L3K7_9LECA</name>
<proteinExistence type="predicted"/>
<dbReference type="GeneID" id="59289275"/>
<reference evidence="1 2" key="1">
    <citation type="journal article" date="2020" name="Genomics">
        <title>Complete, high-quality genomes from long-read metagenomic sequencing of two wolf lichen thalli reveals enigmatic genome architecture.</title>
        <authorList>
            <person name="McKenzie S.K."/>
            <person name="Walston R.F."/>
            <person name="Allen J.L."/>
        </authorList>
    </citation>
    <scope>NUCLEOTIDE SEQUENCE [LARGE SCALE GENOMIC DNA]</scope>
    <source>
        <strain evidence="1">WasteWater2</strain>
    </source>
</reference>
<organism evidence="1 2">
    <name type="scientific">Letharia columbiana</name>
    <dbReference type="NCBI Taxonomy" id="112416"/>
    <lineage>
        <taxon>Eukaryota</taxon>
        <taxon>Fungi</taxon>
        <taxon>Dikarya</taxon>
        <taxon>Ascomycota</taxon>
        <taxon>Pezizomycotina</taxon>
        <taxon>Lecanoromycetes</taxon>
        <taxon>OSLEUM clade</taxon>
        <taxon>Lecanoromycetidae</taxon>
        <taxon>Lecanorales</taxon>
        <taxon>Lecanorineae</taxon>
        <taxon>Parmeliaceae</taxon>
        <taxon>Letharia</taxon>
    </lineage>
</organism>
<accession>A0A8H6L3K7</accession>
<dbReference type="EMBL" id="JACCJC010000032">
    <property type="protein sequence ID" value="KAF6234199.1"/>
    <property type="molecule type" value="Genomic_DNA"/>
</dbReference>
<sequence length="66" mass="7533">MSTSKDGGHKLNLLTEENFGSYHYGNGQFSSKTKSISQNVHERQWNNQVNYNTVSLLQGIQIRPLH</sequence>
<dbReference type="Proteomes" id="UP000578531">
    <property type="component" value="Unassembled WGS sequence"/>
</dbReference>
<dbReference type="RefSeq" id="XP_037163600.1">
    <property type="nucleotide sequence ID" value="XM_037309521.1"/>
</dbReference>
<gene>
    <name evidence="1" type="ORF">HO173_007619</name>
</gene>
<evidence type="ECO:0000313" key="2">
    <source>
        <dbReference type="Proteomes" id="UP000578531"/>
    </source>
</evidence>
<dbReference type="AlphaFoldDB" id="A0A8H6L3K7"/>